<name>A0A0S4JPY5_BODSA</name>
<evidence type="ECO:0000313" key="1">
    <source>
        <dbReference type="EMBL" id="CUG92201.1"/>
    </source>
</evidence>
<protein>
    <submittedName>
        <fullName evidence="1">GPI-anchored surface protein, putative</fullName>
    </submittedName>
</protein>
<dbReference type="Proteomes" id="UP000051952">
    <property type="component" value="Unassembled WGS sequence"/>
</dbReference>
<organism evidence="1 2">
    <name type="scientific">Bodo saltans</name>
    <name type="common">Flagellated protozoan</name>
    <dbReference type="NCBI Taxonomy" id="75058"/>
    <lineage>
        <taxon>Eukaryota</taxon>
        <taxon>Discoba</taxon>
        <taxon>Euglenozoa</taxon>
        <taxon>Kinetoplastea</taxon>
        <taxon>Metakinetoplastina</taxon>
        <taxon>Eubodonida</taxon>
        <taxon>Bodonidae</taxon>
        <taxon>Bodo</taxon>
    </lineage>
</organism>
<keyword evidence="2" id="KW-1185">Reference proteome</keyword>
<dbReference type="AlphaFoldDB" id="A0A0S4JPY5"/>
<dbReference type="VEuPathDB" id="TriTrypDB:BSAL_36100"/>
<proteinExistence type="predicted"/>
<reference evidence="2" key="1">
    <citation type="submission" date="2015-09" db="EMBL/GenBank/DDBJ databases">
        <authorList>
            <consortium name="Pathogen Informatics"/>
        </authorList>
    </citation>
    <scope>NUCLEOTIDE SEQUENCE [LARGE SCALE GENOMIC DNA]</scope>
    <source>
        <strain evidence="2">Lake Konstanz</strain>
    </source>
</reference>
<evidence type="ECO:0000313" key="2">
    <source>
        <dbReference type="Proteomes" id="UP000051952"/>
    </source>
</evidence>
<gene>
    <name evidence="1" type="ORF">BSAL_36100</name>
</gene>
<accession>A0A0S4JPY5</accession>
<dbReference type="EMBL" id="CYKH01002017">
    <property type="protein sequence ID" value="CUG92201.1"/>
    <property type="molecule type" value="Genomic_DNA"/>
</dbReference>
<sequence length="88" mass="10077">MRGVLLLPPVSFLDRREVFFFVFARRCAAARCAYILDAVDPRRLHSALYHSPSHNHITLYSDDAGHHSFNNPICLFATIILVDEDLCF</sequence>